<feature type="signal peptide" evidence="1">
    <location>
        <begin position="1"/>
        <end position="22"/>
    </location>
</feature>
<dbReference type="Proteomes" id="UP000095283">
    <property type="component" value="Unplaced"/>
</dbReference>
<keyword evidence="2" id="KW-1185">Reference proteome</keyword>
<evidence type="ECO:0000313" key="2">
    <source>
        <dbReference type="Proteomes" id="UP000095283"/>
    </source>
</evidence>
<keyword evidence="1" id="KW-0732">Signal</keyword>
<feature type="chain" id="PRO_5009311022" evidence="1">
    <location>
        <begin position="23"/>
        <end position="191"/>
    </location>
</feature>
<proteinExistence type="predicted"/>
<evidence type="ECO:0000313" key="3">
    <source>
        <dbReference type="WBParaSite" id="Hba_13690"/>
    </source>
</evidence>
<dbReference type="InterPro" id="IPR038765">
    <property type="entry name" value="Papain-like_cys_pep_sf"/>
</dbReference>
<protein>
    <submittedName>
        <fullName evidence="3">Guanylate cyclase domain-containing protein</fullName>
    </submittedName>
</protein>
<name>A0A1I7X874_HETBA</name>
<evidence type="ECO:0000256" key="1">
    <source>
        <dbReference type="SAM" id="SignalP"/>
    </source>
</evidence>
<dbReference type="SUPFAM" id="SSF54001">
    <property type="entry name" value="Cysteine proteinases"/>
    <property type="match status" value="1"/>
</dbReference>
<accession>A0A1I7X874</accession>
<dbReference type="Gene3D" id="3.90.70.10">
    <property type="entry name" value="Cysteine proteinases"/>
    <property type="match status" value="1"/>
</dbReference>
<reference evidence="3" key="1">
    <citation type="submission" date="2016-11" db="UniProtKB">
        <authorList>
            <consortium name="WormBaseParasite"/>
        </authorList>
    </citation>
    <scope>IDENTIFICATION</scope>
</reference>
<dbReference type="WBParaSite" id="Hba_13690">
    <property type="protein sequence ID" value="Hba_13690"/>
    <property type="gene ID" value="Hba_13690"/>
</dbReference>
<organism evidence="2 3">
    <name type="scientific">Heterorhabditis bacteriophora</name>
    <name type="common">Entomopathogenic nematode worm</name>
    <dbReference type="NCBI Taxonomy" id="37862"/>
    <lineage>
        <taxon>Eukaryota</taxon>
        <taxon>Metazoa</taxon>
        <taxon>Ecdysozoa</taxon>
        <taxon>Nematoda</taxon>
        <taxon>Chromadorea</taxon>
        <taxon>Rhabditida</taxon>
        <taxon>Rhabditina</taxon>
        <taxon>Rhabditomorpha</taxon>
        <taxon>Strongyloidea</taxon>
        <taxon>Heterorhabditidae</taxon>
        <taxon>Heterorhabditis</taxon>
    </lineage>
</organism>
<dbReference type="AlphaFoldDB" id="A0A1I7X874"/>
<sequence length="191" mass="21604">MLGQIYFLVALFVAKLIEICTLKKPKGKIFFESSIISYIIKDLLFVAELNDSSAAVYNAGGVTSALSMHKWNIILGVEHDLYEMLNVFVTTWEEELQFVRRQLLDSSLLQLGKKVRYDTFGVISLSIPKAFMGVHVTLEALLRKYFCMEVIRDATCDRCKKISGKGDSGLFKKQGFSKVGVVYIGVYFNFI</sequence>